<sequence length="139" mass="14838">MSARKTVASKNTAAKQSADLYSDGNGPASGIKPQLSNAITISPQLQLLLIISWIVLIFGAYGDLPSRQLESYRALLGGREMFSKLFSVLAGIHAVEVVVVAAVSLWKRLALDDVIPALAYTALYGVHGSIPFLKVALNQ</sequence>
<keyword evidence="1" id="KW-0812">Transmembrane</keyword>
<keyword evidence="1" id="KW-0472">Membrane</keyword>
<proteinExistence type="predicted"/>
<evidence type="ECO:0000256" key="1">
    <source>
        <dbReference type="SAM" id="Phobius"/>
    </source>
</evidence>
<keyword evidence="1" id="KW-1133">Transmembrane helix</keyword>
<gene>
    <name evidence="2" type="ORF">HDU87_000898</name>
</gene>
<accession>A0AAD5XLK8</accession>
<keyword evidence="3" id="KW-1185">Reference proteome</keyword>
<dbReference type="Proteomes" id="UP001212152">
    <property type="component" value="Unassembled WGS sequence"/>
</dbReference>
<evidence type="ECO:0000313" key="2">
    <source>
        <dbReference type="EMBL" id="KAJ3169024.1"/>
    </source>
</evidence>
<reference evidence="2" key="1">
    <citation type="submission" date="2020-05" db="EMBL/GenBank/DDBJ databases">
        <title>Phylogenomic resolution of chytrid fungi.</title>
        <authorList>
            <person name="Stajich J.E."/>
            <person name="Amses K."/>
            <person name="Simmons R."/>
            <person name="Seto K."/>
            <person name="Myers J."/>
            <person name="Bonds A."/>
            <person name="Quandt C.A."/>
            <person name="Barry K."/>
            <person name="Liu P."/>
            <person name="Grigoriev I."/>
            <person name="Longcore J.E."/>
            <person name="James T.Y."/>
        </authorList>
    </citation>
    <scope>NUCLEOTIDE SEQUENCE</scope>
    <source>
        <strain evidence="2">JEL0379</strain>
    </source>
</reference>
<name>A0AAD5XLK8_9FUNG</name>
<dbReference type="AlphaFoldDB" id="A0AAD5XLK8"/>
<feature type="transmembrane region" description="Helical" evidence="1">
    <location>
        <begin position="118"/>
        <end position="137"/>
    </location>
</feature>
<feature type="transmembrane region" description="Helical" evidence="1">
    <location>
        <begin position="45"/>
        <end position="64"/>
    </location>
</feature>
<dbReference type="EMBL" id="JADGJQ010000113">
    <property type="protein sequence ID" value="KAJ3169024.1"/>
    <property type="molecule type" value="Genomic_DNA"/>
</dbReference>
<evidence type="ECO:0000313" key="3">
    <source>
        <dbReference type="Proteomes" id="UP001212152"/>
    </source>
</evidence>
<comment type="caution">
    <text evidence="2">The sequence shown here is derived from an EMBL/GenBank/DDBJ whole genome shotgun (WGS) entry which is preliminary data.</text>
</comment>
<organism evidence="2 3">
    <name type="scientific">Geranomyces variabilis</name>
    <dbReference type="NCBI Taxonomy" id="109894"/>
    <lineage>
        <taxon>Eukaryota</taxon>
        <taxon>Fungi</taxon>
        <taxon>Fungi incertae sedis</taxon>
        <taxon>Chytridiomycota</taxon>
        <taxon>Chytridiomycota incertae sedis</taxon>
        <taxon>Chytridiomycetes</taxon>
        <taxon>Spizellomycetales</taxon>
        <taxon>Powellomycetaceae</taxon>
        <taxon>Geranomyces</taxon>
    </lineage>
</organism>
<protein>
    <submittedName>
        <fullName evidence="2">Uncharacterized protein</fullName>
    </submittedName>
</protein>
<feature type="transmembrane region" description="Helical" evidence="1">
    <location>
        <begin position="85"/>
        <end position="106"/>
    </location>
</feature>